<evidence type="ECO:0000256" key="1">
    <source>
        <dbReference type="SAM" id="MobiDB-lite"/>
    </source>
</evidence>
<protein>
    <submittedName>
        <fullName evidence="3">Uncharacterized protein</fullName>
    </submittedName>
</protein>
<proteinExistence type="predicted"/>
<reference evidence="3" key="1">
    <citation type="submission" date="2022-08" db="EMBL/GenBank/DDBJ databases">
        <title>A Global Phylogenomic Analysis of the Shiitake Genus Lentinula.</title>
        <authorList>
            <consortium name="DOE Joint Genome Institute"/>
            <person name="Sierra-Patev S."/>
            <person name="Min B."/>
            <person name="Naranjo-Ortiz M."/>
            <person name="Looney B."/>
            <person name="Konkel Z."/>
            <person name="Slot J.C."/>
            <person name="Sakamoto Y."/>
            <person name="Steenwyk J.L."/>
            <person name="Rokas A."/>
            <person name="Carro J."/>
            <person name="Camarero S."/>
            <person name="Ferreira P."/>
            <person name="Molpeceres G."/>
            <person name="Ruiz-Duenas F.J."/>
            <person name="Serrano A."/>
            <person name="Henrissat B."/>
            <person name="Drula E."/>
            <person name="Hughes K.W."/>
            <person name="Mata J.L."/>
            <person name="Ishikawa N.K."/>
            <person name="Vargas-Isla R."/>
            <person name="Ushijima S."/>
            <person name="Smith C.A."/>
            <person name="Ahrendt S."/>
            <person name="Andreopoulos W."/>
            <person name="He G."/>
            <person name="Labutti K."/>
            <person name="Lipzen A."/>
            <person name="Ng V."/>
            <person name="Riley R."/>
            <person name="Sandor L."/>
            <person name="Barry K."/>
            <person name="Martinez A.T."/>
            <person name="Xiao Y."/>
            <person name="Gibbons J.G."/>
            <person name="Terashima K."/>
            <person name="Grigoriev I.V."/>
            <person name="Hibbett D.S."/>
        </authorList>
    </citation>
    <scope>NUCLEOTIDE SEQUENCE</scope>
    <source>
        <strain evidence="3">RHP3577 ss4</strain>
    </source>
</reference>
<organism evidence="3 4">
    <name type="scientific">Lentinula lateritia</name>
    <dbReference type="NCBI Taxonomy" id="40482"/>
    <lineage>
        <taxon>Eukaryota</taxon>
        <taxon>Fungi</taxon>
        <taxon>Dikarya</taxon>
        <taxon>Basidiomycota</taxon>
        <taxon>Agaricomycotina</taxon>
        <taxon>Agaricomycetes</taxon>
        <taxon>Agaricomycetidae</taxon>
        <taxon>Agaricales</taxon>
        <taxon>Marasmiineae</taxon>
        <taxon>Omphalotaceae</taxon>
        <taxon>Lentinula</taxon>
    </lineage>
</organism>
<keyword evidence="4" id="KW-1185">Reference proteome</keyword>
<keyword evidence="2" id="KW-0812">Transmembrane</keyword>
<evidence type="ECO:0000313" key="4">
    <source>
        <dbReference type="Proteomes" id="UP001150217"/>
    </source>
</evidence>
<sequence>MSSLTSPSGTGSVDQSQLVTVISVATLSTLIFPVTLADHDHPGGAISLVTTIQEIPVTSIVTGFVFGSQPTSTDQPQPAFSGVTSIFTFVPNSSPSSNSDYSSIITPFPLSISSNLNDSNSHIGAIIGVAVGGLIALNITIIALVLIYRSKRRSKQRFLEAFDLNGDFQPNRPGRKSTGDETGTGAGGHLVVAEMNAGAQPRGVTSYPFSSSTPVPPVMTALDGGLGPTADTHGETSVAGLTAPAEGGFGGRSTRNVFIHQDGGRVEMASQDRLGEGEQEEIPPTYESLIRSIRPGGFWSRRSEIGSRVSSGRSASRTRSENETGRSGPGK</sequence>
<feature type="transmembrane region" description="Helical" evidence="2">
    <location>
        <begin position="123"/>
        <end position="148"/>
    </location>
</feature>
<name>A0ABQ8VB31_9AGAR</name>
<feature type="compositionally biased region" description="Low complexity" evidence="1">
    <location>
        <begin position="307"/>
        <end position="317"/>
    </location>
</feature>
<feature type="region of interest" description="Disordered" evidence="1">
    <location>
        <begin position="300"/>
        <end position="331"/>
    </location>
</feature>
<keyword evidence="2" id="KW-0472">Membrane</keyword>
<dbReference type="CDD" id="cd12087">
    <property type="entry name" value="TM_EGFR-like"/>
    <property type="match status" value="1"/>
</dbReference>
<dbReference type="EMBL" id="JANVFT010000052">
    <property type="protein sequence ID" value="KAJ4484641.1"/>
    <property type="molecule type" value="Genomic_DNA"/>
</dbReference>
<feature type="region of interest" description="Disordered" evidence="1">
    <location>
        <begin position="165"/>
        <end position="186"/>
    </location>
</feature>
<evidence type="ECO:0000313" key="3">
    <source>
        <dbReference type="EMBL" id="KAJ4484641.1"/>
    </source>
</evidence>
<accession>A0ABQ8VB31</accession>
<gene>
    <name evidence="3" type="ORF">C8R41DRAFT_921566</name>
</gene>
<comment type="caution">
    <text evidence="3">The sequence shown here is derived from an EMBL/GenBank/DDBJ whole genome shotgun (WGS) entry which is preliminary data.</text>
</comment>
<evidence type="ECO:0000256" key="2">
    <source>
        <dbReference type="SAM" id="Phobius"/>
    </source>
</evidence>
<keyword evidence="2" id="KW-1133">Transmembrane helix</keyword>
<dbReference type="Proteomes" id="UP001150217">
    <property type="component" value="Unassembled WGS sequence"/>
</dbReference>